<accession>A0AAX4Y3H5</accession>
<organism evidence="1 2">
    <name type="scientific">Bacteroides cellulosilyticus</name>
    <dbReference type="NCBI Taxonomy" id="246787"/>
    <lineage>
        <taxon>Bacteria</taxon>
        <taxon>Pseudomonadati</taxon>
        <taxon>Bacteroidota</taxon>
        <taxon>Bacteroidia</taxon>
        <taxon>Bacteroidales</taxon>
        <taxon>Bacteroidaceae</taxon>
        <taxon>Bacteroides</taxon>
    </lineage>
</organism>
<dbReference type="Proteomes" id="UP001221924">
    <property type="component" value="Unassembled WGS sequence"/>
</dbReference>
<feature type="non-terminal residue" evidence="1">
    <location>
        <position position="96"/>
    </location>
</feature>
<feature type="non-terminal residue" evidence="1">
    <location>
        <position position="1"/>
    </location>
</feature>
<gene>
    <name evidence="1" type="ORF">PZH42_31125</name>
</gene>
<name>A0AAX4Y3H5_9BACE</name>
<protein>
    <submittedName>
        <fullName evidence="1">TlpA family protein disulfide reductase</fullName>
    </submittedName>
</protein>
<sequence>HEDLAKEVIISGRVFNREVYPKEKEEKLEIPYLSGLETVYTSPIADDGTFCFRFSSYASSREVALRYYAEQLYVHPGDSLHVEIDFNDLLHPRITG</sequence>
<dbReference type="EMBL" id="JARFID010001112">
    <property type="protein sequence ID" value="MDE8698366.1"/>
    <property type="molecule type" value="Genomic_DNA"/>
</dbReference>
<dbReference type="AlphaFoldDB" id="A0AAX4Y3H5"/>
<proteinExistence type="predicted"/>
<evidence type="ECO:0000313" key="2">
    <source>
        <dbReference type="Proteomes" id="UP001221924"/>
    </source>
</evidence>
<comment type="caution">
    <text evidence="1">The sequence shown here is derived from an EMBL/GenBank/DDBJ whole genome shotgun (WGS) entry which is preliminary data.</text>
</comment>
<evidence type="ECO:0000313" key="1">
    <source>
        <dbReference type="EMBL" id="MDE8698366.1"/>
    </source>
</evidence>
<reference evidence="1" key="1">
    <citation type="submission" date="2023-03" db="EMBL/GenBank/DDBJ databases">
        <title>DFI Biobank Strains.</title>
        <authorList>
            <person name="Mostad J."/>
            <person name="Paddock L."/>
            <person name="Medina S."/>
            <person name="Waligurski E."/>
            <person name="Barat B."/>
            <person name="Smith R."/>
            <person name="Burgo V."/>
            <person name="Metcalfe C."/>
            <person name="Woodson C."/>
            <person name="Sundararajan A."/>
            <person name="Ramaswamy R."/>
            <person name="Lin H."/>
            <person name="Pamer E.G."/>
        </authorList>
    </citation>
    <scope>NUCLEOTIDE SEQUENCE</scope>
    <source>
        <strain evidence="1">DFI.9.5</strain>
    </source>
</reference>